<protein>
    <submittedName>
        <fullName evidence="2">Nuclear transport factor 2 family protein</fullName>
    </submittedName>
</protein>
<evidence type="ECO:0000313" key="3">
    <source>
        <dbReference type="Proteomes" id="UP000304912"/>
    </source>
</evidence>
<name>A0A5B7YBI6_9ALTE</name>
<gene>
    <name evidence="2" type="ORF">FBQ74_04865</name>
</gene>
<feature type="domain" description="DUF4440" evidence="1">
    <location>
        <begin position="55"/>
        <end position="166"/>
    </location>
</feature>
<dbReference type="SUPFAM" id="SSF54427">
    <property type="entry name" value="NTF2-like"/>
    <property type="match status" value="1"/>
</dbReference>
<dbReference type="Pfam" id="PF14534">
    <property type="entry name" value="DUF4440"/>
    <property type="match status" value="1"/>
</dbReference>
<organism evidence="2 3">
    <name type="scientific">Salinimonas iocasae</name>
    <dbReference type="NCBI Taxonomy" id="2572577"/>
    <lineage>
        <taxon>Bacteria</taxon>
        <taxon>Pseudomonadati</taxon>
        <taxon>Pseudomonadota</taxon>
        <taxon>Gammaproteobacteria</taxon>
        <taxon>Alteromonadales</taxon>
        <taxon>Alteromonadaceae</taxon>
        <taxon>Alteromonas/Salinimonas group</taxon>
        <taxon>Salinimonas</taxon>
    </lineage>
</organism>
<dbReference type="Proteomes" id="UP000304912">
    <property type="component" value="Chromosome"/>
</dbReference>
<dbReference type="InterPro" id="IPR027843">
    <property type="entry name" value="DUF4440"/>
</dbReference>
<dbReference type="AlphaFoldDB" id="A0A5B7YBI6"/>
<dbReference type="KEGG" id="salk:FBQ74_04865"/>
<reference evidence="2 3" key="1">
    <citation type="submission" date="2019-04" db="EMBL/GenBank/DDBJ databases">
        <title>Salinimonas iocasae sp. nov., a halophilic bacterium isolated from the outer tube casing of tubeworms in Okinawa Trough.</title>
        <authorList>
            <person name="Zhang H."/>
            <person name="Wang H."/>
            <person name="Li C."/>
        </authorList>
    </citation>
    <scope>NUCLEOTIDE SEQUENCE [LARGE SCALE GENOMIC DNA]</scope>
    <source>
        <strain evidence="2 3">KX18D6</strain>
    </source>
</reference>
<keyword evidence="3" id="KW-1185">Reference proteome</keyword>
<dbReference type="InterPro" id="IPR032710">
    <property type="entry name" value="NTF2-like_dom_sf"/>
</dbReference>
<evidence type="ECO:0000259" key="1">
    <source>
        <dbReference type="Pfam" id="PF14534"/>
    </source>
</evidence>
<dbReference type="Gene3D" id="3.10.450.50">
    <property type="match status" value="1"/>
</dbReference>
<dbReference type="EMBL" id="CP039852">
    <property type="protein sequence ID" value="QCZ92855.1"/>
    <property type="molecule type" value="Genomic_DNA"/>
</dbReference>
<accession>A0A5B7YBI6</accession>
<sequence>MVNLLKSWLRPPLLEKFHMAFIPHRYLILAGLAMFIAIPAQAKDSKAADSLKAQITQADATFFDAFNRCDIDKMASMFSPQLEFYHDTGGVTDYEQTMEASKRLCQRVPDLTRTLEPDTVKIYPIKDFGAIQQGQHTFCHKENGKDDCGTFGFTHIWKQTEQGWIIHRVVSYGH</sequence>
<proteinExistence type="predicted"/>
<evidence type="ECO:0000313" key="2">
    <source>
        <dbReference type="EMBL" id="QCZ92855.1"/>
    </source>
</evidence>
<dbReference type="OrthoDB" id="119951at2"/>